<evidence type="ECO:0000256" key="1">
    <source>
        <dbReference type="SAM" id="Coils"/>
    </source>
</evidence>
<sequence length="127" mass="15453">MKRLIEIADKLNELLNVAELDMSKLQSLAYELNEIPDLRIKLIDFEQYNEENLSKLTEEKLKYIKEQNFEKAANVREEEKECFKYANFQQYFNLKHSFFYPEEGKLFYFHLGTERNDRPVKYYLFGE</sequence>
<dbReference type="Proteomes" id="UP000283387">
    <property type="component" value="Unassembled WGS sequence"/>
</dbReference>
<evidence type="ECO:0000313" key="4">
    <source>
        <dbReference type="Proteomes" id="UP000283387"/>
    </source>
</evidence>
<dbReference type="Pfam" id="PF02151">
    <property type="entry name" value="UVR"/>
    <property type="match status" value="1"/>
</dbReference>
<accession>A0A419W3G8</accession>
<organism evidence="3 4">
    <name type="scientific">Mangrovibacterium diazotrophicum</name>
    <dbReference type="NCBI Taxonomy" id="1261403"/>
    <lineage>
        <taxon>Bacteria</taxon>
        <taxon>Pseudomonadati</taxon>
        <taxon>Bacteroidota</taxon>
        <taxon>Bacteroidia</taxon>
        <taxon>Marinilabiliales</taxon>
        <taxon>Prolixibacteraceae</taxon>
        <taxon>Mangrovibacterium</taxon>
    </lineage>
</organism>
<dbReference type="Gene3D" id="4.10.860.10">
    <property type="entry name" value="UVR domain"/>
    <property type="match status" value="1"/>
</dbReference>
<dbReference type="OrthoDB" id="9927574at2"/>
<dbReference type="RefSeq" id="WP_120271457.1">
    <property type="nucleotide sequence ID" value="NZ_RAPN01000001.1"/>
</dbReference>
<protein>
    <submittedName>
        <fullName evidence="3">UvrB/UvrC motif-containing protein</fullName>
    </submittedName>
</protein>
<keyword evidence="4" id="KW-1185">Reference proteome</keyword>
<name>A0A419W3G8_9BACT</name>
<dbReference type="EMBL" id="RAPN01000001">
    <property type="protein sequence ID" value="RKD90018.1"/>
    <property type="molecule type" value="Genomic_DNA"/>
</dbReference>
<reference evidence="3 4" key="1">
    <citation type="submission" date="2018-09" db="EMBL/GenBank/DDBJ databases">
        <title>Genomic Encyclopedia of Archaeal and Bacterial Type Strains, Phase II (KMG-II): from individual species to whole genera.</title>
        <authorList>
            <person name="Goeker M."/>
        </authorList>
    </citation>
    <scope>NUCLEOTIDE SEQUENCE [LARGE SCALE GENOMIC DNA]</scope>
    <source>
        <strain evidence="3 4">DSM 27148</strain>
    </source>
</reference>
<feature type="domain" description="UVR" evidence="2">
    <location>
        <begin position="50"/>
        <end position="80"/>
    </location>
</feature>
<dbReference type="AlphaFoldDB" id="A0A419W3G8"/>
<evidence type="ECO:0000259" key="2">
    <source>
        <dbReference type="Pfam" id="PF02151"/>
    </source>
</evidence>
<dbReference type="InterPro" id="IPR001943">
    <property type="entry name" value="UVR_dom"/>
</dbReference>
<proteinExistence type="predicted"/>
<keyword evidence="1" id="KW-0175">Coiled coil</keyword>
<gene>
    <name evidence="3" type="ORF">BC643_0354</name>
</gene>
<comment type="caution">
    <text evidence="3">The sequence shown here is derived from an EMBL/GenBank/DDBJ whole genome shotgun (WGS) entry which is preliminary data.</text>
</comment>
<evidence type="ECO:0000313" key="3">
    <source>
        <dbReference type="EMBL" id="RKD90018.1"/>
    </source>
</evidence>
<feature type="coiled-coil region" evidence="1">
    <location>
        <begin position="1"/>
        <end position="28"/>
    </location>
</feature>